<evidence type="ECO:0000256" key="6">
    <source>
        <dbReference type="ARBA" id="ARBA00023145"/>
    </source>
</evidence>
<dbReference type="PROSITE" id="PS51829">
    <property type="entry name" value="P_HOMO_B"/>
    <property type="match status" value="1"/>
</dbReference>
<dbReference type="AlphaFoldDB" id="A0A671XYK3"/>
<evidence type="ECO:0000256" key="12">
    <source>
        <dbReference type="SAM" id="Phobius"/>
    </source>
</evidence>
<evidence type="ECO:0000256" key="7">
    <source>
        <dbReference type="ARBA" id="ARBA00023180"/>
    </source>
</evidence>
<evidence type="ECO:0000256" key="1">
    <source>
        <dbReference type="ARBA" id="ARBA00022670"/>
    </source>
</evidence>
<evidence type="ECO:0000256" key="8">
    <source>
        <dbReference type="PIRSR" id="PIRSR615500-1"/>
    </source>
</evidence>
<dbReference type="InterPro" id="IPR034182">
    <property type="entry name" value="Kexin/furin"/>
</dbReference>
<evidence type="ECO:0000256" key="5">
    <source>
        <dbReference type="ARBA" id="ARBA00022825"/>
    </source>
</evidence>
<dbReference type="GO" id="GO:0004252">
    <property type="term" value="F:serine-type endopeptidase activity"/>
    <property type="evidence" value="ECO:0007669"/>
    <property type="project" value="UniProtKB-UniRule"/>
</dbReference>
<dbReference type="GO" id="GO:0005802">
    <property type="term" value="C:trans-Golgi network"/>
    <property type="evidence" value="ECO:0007669"/>
    <property type="project" value="TreeGrafter"/>
</dbReference>
<dbReference type="InterPro" id="IPR022398">
    <property type="entry name" value="Peptidase_S8_His-AS"/>
</dbReference>
<dbReference type="GO" id="GO:0000139">
    <property type="term" value="C:Golgi membrane"/>
    <property type="evidence" value="ECO:0007669"/>
    <property type="project" value="TreeGrafter"/>
</dbReference>
<dbReference type="GeneTree" id="ENSGT00940000157220"/>
<dbReference type="Pfam" id="PF00082">
    <property type="entry name" value="Peptidase_S8"/>
    <property type="match status" value="1"/>
</dbReference>
<evidence type="ECO:0000256" key="4">
    <source>
        <dbReference type="ARBA" id="ARBA00022801"/>
    </source>
</evidence>
<keyword evidence="12" id="KW-0812">Transmembrane</keyword>
<feature type="active site" description="Charge relay system" evidence="8 9">
    <location>
        <position position="238"/>
    </location>
</feature>
<dbReference type="Pfam" id="PF01483">
    <property type="entry name" value="P_proprotein"/>
    <property type="match status" value="1"/>
</dbReference>
<dbReference type="InterPro" id="IPR015500">
    <property type="entry name" value="Peptidase_S8_subtilisin-rel"/>
</dbReference>
<keyword evidence="12" id="KW-0472">Membrane</keyword>
<dbReference type="PRINTS" id="PR00723">
    <property type="entry name" value="SUBTILISIN"/>
</dbReference>
<dbReference type="InterPro" id="IPR008979">
    <property type="entry name" value="Galactose-bd-like_sf"/>
</dbReference>
<dbReference type="InterPro" id="IPR036852">
    <property type="entry name" value="Peptidase_S8/S53_dom_sf"/>
</dbReference>
<keyword evidence="15" id="KW-1185">Reference proteome</keyword>
<dbReference type="GO" id="GO:0016486">
    <property type="term" value="P:peptide hormone processing"/>
    <property type="evidence" value="ECO:0007669"/>
    <property type="project" value="TreeGrafter"/>
</dbReference>
<dbReference type="FunFam" id="2.60.120.260:FF:000034">
    <property type="entry name" value="furin isoform X2"/>
    <property type="match status" value="1"/>
</dbReference>
<feature type="domain" description="P/Homo B" evidence="13">
    <location>
        <begin position="486"/>
        <end position="619"/>
    </location>
</feature>
<dbReference type="SUPFAM" id="SSF52743">
    <property type="entry name" value="Subtilisin-like"/>
    <property type="match status" value="1"/>
</dbReference>
<keyword evidence="3" id="KW-0732">Signal</keyword>
<dbReference type="FunFam" id="3.40.50.200:FF:000001">
    <property type="entry name" value="Furin 2, isoform B"/>
    <property type="match status" value="1"/>
</dbReference>
<dbReference type="InterPro" id="IPR002884">
    <property type="entry name" value="P_dom"/>
</dbReference>
<dbReference type="SUPFAM" id="SSF49785">
    <property type="entry name" value="Galactose-binding domain-like"/>
    <property type="match status" value="1"/>
</dbReference>
<protein>
    <submittedName>
        <fullName evidence="14">Furin (paired basic amino acid cleaving enzyme) b</fullName>
    </submittedName>
</protein>
<evidence type="ECO:0000256" key="9">
    <source>
        <dbReference type="PROSITE-ProRule" id="PRU01240"/>
    </source>
</evidence>
<keyword evidence="1 9" id="KW-0645">Protease</keyword>
<keyword evidence="6" id="KW-0865">Zymogen</keyword>
<dbReference type="PROSITE" id="PS00138">
    <property type="entry name" value="SUBTILASE_SER"/>
    <property type="match status" value="1"/>
</dbReference>
<dbReference type="PROSITE" id="PS51892">
    <property type="entry name" value="SUBTILASE"/>
    <property type="match status" value="1"/>
</dbReference>
<accession>A0A671XYK3</accession>
<dbReference type="Proteomes" id="UP000472265">
    <property type="component" value="Chromosome 8"/>
</dbReference>
<organism evidence="14 15">
    <name type="scientific">Sparus aurata</name>
    <name type="common">Gilthead sea bream</name>
    <dbReference type="NCBI Taxonomy" id="8175"/>
    <lineage>
        <taxon>Eukaryota</taxon>
        <taxon>Metazoa</taxon>
        <taxon>Chordata</taxon>
        <taxon>Craniata</taxon>
        <taxon>Vertebrata</taxon>
        <taxon>Euteleostomi</taxon>
        <taxon>Actinopterygii</taxon>
        <taxon>Neopterygii</taxon>
        <taxon>Teleostei</taxon>
        <taxon>Neoteleostei</taxon>
        <taxon>Acanthomorphata</taxon>
        <taxon>Eupercaria</taxon>
        <taxon>Spariformes</taxon>
        <taxon>Sparidae</taxon>
        <taxon>Sparus</taxon>
    </lineage>
</organism>
<dbReference type="PANTHER" id="PTHR42884">
    <property type="entry name" value="PROPROTEIN CONVERTASE SUBTILISIN/KEXIN-RELATED"/>
    <property type="match status" value="1"/>
</dbReference>
<sequence>MQASSQRCTCRSGALWRKVSRKLRRGQTRLSVIYFPFLYLPYVFIWNHLFHLRHSLLFILLTVRNLFIQIMFYHSVPPICLSPISLRSLQRGNSFSVRERQMLSPRPLTCNRLSVFKSESITIARCSHLAAQPRGNSGVQEVMHQNCILSVHEPPLIFPYLSLLCLFQSTPTHQDLNTRVAWAQGYTGRGVVVTILDDGIEKDHPDLINNYDPEASYDVNDGDADPQPRYTQRNENRHGTRCAGEVAAAANNGVCGVGVAYNAKIGGVRMLDGEVTDVVEAHSLSLNSQHIHIYSASWGPEDDGKSLDGPAKLAKEAFLEGITKGRSRLGSIFVWASGNGGREQDSCNCDGYTNSIYTLSISSTTQSGNVPWYSEPCSSTLATTFSSGNPGEKQIVTTDLRQKCTDSHTGTSASAPLAAGIIALALEANMNLTWRDMQHLVVRTSQPGRLSAVDWRTNGVGLSHSYGYGLLDAGAVVALAQNWTSVGPQHQCVLTMLTEPRDIGNKLVFSKSVDACWGRPEYVSSLEHVQARLTLSHNQRGKLAIHLISPLGTRSTLLFPRPNDFSSEGFNDWAFMTTHSWDEDPQGEWTLEIENVAANGRDYGVLSQFNLILWGIGPSVVNPSSSDFPRPSNNSCKTFDAQQICIGELIPPTHKL</sequence>
<dbReference type="Gene3D" id="2.60.120.260">
    <property type="entry name" value="Galactose-binding domain-like"/>
    <property type="match status" value="1"/>
</dbReference>
<name>A0A671XYK3_SPAAU</name>
<keyword evidence="12" id="KW-1133">Transmembrane helix</keyword>
<reference evidence="14" key="3">
    <citation type="submission" date="2025-09" db="UniProtKB">
        <authorList>
            <consortium name="Ensembl"/>
        </authorList>
    </citation>
    <scope>IDENTIFICATION</scope>
</reference>
<keyword evidence="2" id="KW-0165">Cleavage on pair of basic residues</keyword>
<reference evidence="14" key="1">
    <citation type="submission" date="2021-04" db="EMBL/GenBank/DDBJ databases">
        <authorList>
            <consortium name="Wellcome Sanger Institute Data Sharing"/>
        </authorList>
    </citation>
    <scope>NUCLEOTIDE SEQUENCE [LARGE SCALE GENOMIC DNA]</scope>
</reference>
<reference evidence="14" key="2">
    <citation type="submission" date="2025-08" db="UniProtKB">
        <authorList>
            <consortium name="Ensembl"/>
        </authorList>
    </citation>
    <scope>IDENTIFICATION</scope>
</reference>
<evidence type="ECO:0000256" key="2">
    <source>
        <dbReference type="ARBA" id="ARBA00022685"/>
    </source>
</evidence>
<comment type="similarity">
    <text evidence="9 10">Belongs to the peptidase S8 family.</text>
</comment>
<feature type="active site" description="Charge relay system" evidence="8 9">
    <location>
        <position position="412"/>
    </location>
</feature>
<dbReference type="CDD" id="cd04059">
    <property type="entry name" value="Peptidases_S8_Protein_convertases_Kexins_Furin-like"/>
    <property type="match status" value="1"/>
</dbReference>
<dbReference type="PROSITE" id="PS00137">
    <property type="entry name" value="SUBTILASE_HIS"/>
    <property type="match status" value="1"/>
</dbReference>
<proteinExistence type="inferred from homology"/>
<dbReference type="InterPro" id="IPR000209">
    <property type="entry name" value="Peptidase_S8/S53_dom"/>
</dbReference>
<evidence type="ECO:0000259" key="13">
    <source>
        <dbReference type="PROSITE" id="PS51829"/>
    </source>
</evidence>
<evidence type="ECO:0000256" key="10">
    <source>
        <dbReference type="RuleBase" id="RU003355"/>
    </source>
</evidence>
<dbReference type="Gene3D" id="3.40.50.200">
    <property type="entry name" value="Peptidase S8/S53 domain"/>
    <property type="match status" value="1"/>
</dbReference>
<feature type="active site" description="Charge relay system" evidence="8 9">
    <location>
        <position position="197"/>
    </location>
</feature>
<evidence type="ECO:0000256" key="11">
    <source>
        <dbReference type="SAM" id="MobiDB-lite"/>
    </source>
</evidence>
<evidence type="ECO:0000256" key="3">
    <source>
        <dbReference type="ARBA" id="ARBA00022729"/>
    </source>
</evidence>
<evidence type="ECO:0000313" key="14">
    <source>
        <dbReference type="Ensembl" id="ENSSAUP00010056293.1"/>
    </source>
</evidence>
<keyword evidence="7" id="KW-0325">Glycoprotein</keyword>
<keyword evidence="4 9" id="KW-0378">Hydrolase</keyword>
<dbReference type="InterPro" id="IPR023828">
    <property type="entry name" value="Peptidase_S8_Ser-AS"/>
</dbReference>
<feature type="transmembrane region" description="Helical" evidence="12">
    <location>
        <begin position="31"/>
        <end position="49"/>
    </location>
</feature>
<dbReference type="Ensembl" id="ENSSAUT00010059136.1">
    <property type="protein sequence ID" value="ENSSAUP00010056293.1"/>
    <property type="gene ID" value="ENSSAUG00010023087.1"/>
</dbReference>
<feature type="region of interest" description="Disordered" evidence="11">
    <location>
        <begin position="211"/>
        <end position="236"/>
    </location>
</feature>
<keyword evidence="5 9" id="KW-0720">Serine protease</keyword>
<dbReference type="PANTHER" id="PTHR42884:SF11">
    <property type="entry name" value="FURIN (PAIRED BASIC AMINO ACID CLEAVING ENZYME) B"/>
    <property type="match status" value="1"/>
</dbReference>
<evidence type="ECO:0000313" key="15">
    <source>
        <dbReference type="Proteomes" id="UP000472265"/>
    </source>
</evidence>
<gene>
    <name evidence="14" type="primary">FURIN</name>
    <name evidence="14" type="synonym">furinb</name>
</gene>
<dbReference type="PROSITE" id="PS00136">
    <property type="entry name" value="SUBTILASE_ASP"/>
    <property type="match status" value="1"/>
</dbReference>
<dbReference type="InterPro" id="IPR023827">
    <property type="entry name" value="Peptidase_S8_Asp-AS"/>
</dbReference>